<evidence type="ECO:0000256" key="1">
    <source>
        <dbReference type="ARBA" id="ARBA00004222"/>
    </source>
</evidence>
<proteinExistence type="inferred from homology"/>
<evidence type="ECO:0000259" key="11">
    <source>
        <dbReference type="Pfam" id="PF13890"/>
    </source>
</evidence>
<feature type="region of interest" description="Disordered" evidence="10">
    <location>
        <begin position="236"/>
        <end position="256"/>
    </location>
</feature>
<evidence type="ECO:0000256" key="2">
    <source>
        <dbReference type="ARBA" id="ARBA00004240"/>
    </source>
</evidence>
<keyword evidence="6" id="KW-0343">GTPase activation</keyword>
<evidence type="ECO:0000313" key="13">
    <source>
        <dbReference type="EMBL" id="CAF94658.1"/>
    </source>
</evidence>
<keyword evidence="9" id="KW-0333">Golgi apparatus</keyword>
<sequence>GCTISPVPPVNIAIRFTYILQDWQQYSWPQQPPVTLTHFKLLSGQSVSGQPRTLSVYWYLFPDASVEKPSDYTKTKAEQSRTPGKAEQDKNSDYNLFSQLKSAPSDSLTYRLALCLCLVNYNYGGLRAVAHVWQEFVLELRYRWENNYLIFGLAGGSPDLRCCLLHQKLQMLNCCIERKKARDDARKVLDEGKERSHRDSGSSSASAFTSTKEASPGKSWDSWSDSEEEFFECLSDQGEMEAPQTEENSKRKAEGRLHQHNSMTLLNSSEPLYVPVTQEPAPMTEDLLEEQSEVLAKLGTSAEGTHLRARMQSACLLSDMESFKAANPGCVLEDFVRWYSPRDYVEEEAVDETGSPVMKGQLSARMNIPGNMWVEAWETARVTPARRQKRLFDDTKEAEKVLHYMAMQKPADVSRHLLPCLLHGAILKLKEEESAEHLPSVQISLQQMVCQASKLLLTPARDYKRLEDFINQLVSMETAITQARSLKAKFSICDKGEEKEELEKFVRSLLEEPEVLVIGAGQGPAGSIIHRMFVSAQRLADFTTDEAAVLPPLDEDFNQELSPLSAGSSKVPDFPSPAGREILLRTCVPRPAPYSKALPQRLFCVMLKDEFRLAGAFSSDTCFF</sequence>
<feature type="domain" description="Rab3GAP catalytic subunit conserved" evidence="11">
    <location>
        <begin position="250"/>
        <end position="405"/>
    </location>
</feature>
<feature type="region of interest" description="Disordered" evidence="10">
    <location>
        <begin position="71"/>
        <end position="90"/>
    </location>
</feature>
<dbReference type="PANTHER" id="PTHR21422">
    <property type="entry name" value="RAB3 GTPASE-ACTIVATING PROTEIN CATALYTIC SUBUNIT"/>
    <property type="match status" value="1"/>
</dbReference>
<evidence type="ECO:0000256" key="8">
    <source>
        <dbReference type="ARBA" id="ARBA00022824"/>
    </source>
</evidence>
<dbReference type="EMBL" id="CAAE01012412">
    <property type="protein sequence ID" value="CAF94658.1"/>
    <property type="molecule type" value="Genomic_DNA"/>
</dbReference>
<feature type="compositionally biased region" description="Basic and acidic residues" evidence="10">
    <location>
        <begin position="247"/>
        <end position="256"/>
    </location>
</feature>
<evidence type="ECO:0000256" key="3">
    <source>
        <dbReference type="ARBA" id="ARBA00004496"/>
    </source>
</evidence>
<comment type="similarity">
    <text evidence="4">Belongs to the Rab3-GAP catalytic subunit family.</text>
</comment>
<feature type="region of interest" description="Disordered" evidence="10">
    <location>
        <begin position="188"/>
        <end position="223"/>
    </location>
</feature>
<keyword evidence="8" id="KW-0256">Endoplasmic reticulum</keyword>
<dbReference type="PANTHER" id="PTHR21422:SF9">
    <property type="entry name" value="RAB3 GTPASE-ACTIVATING PROTEIN CATALYTIC SUBUNIT"/>
    <property type="match status" value="1"/>
</dbReference>
<evidence type="ECO:0000256" key="5">
    <source>
        <dbReference type="ARBA" id="ARBA00015817"/>
    </source>
</evidence>
<evidence type="ECO:0000256" key="10">
    <source>
        <dbReference type="SAM" id="MobiDB-lite"/>
    </source>
</evidence>
<protein>
    <recommendedName>
        <fullName evidence="5">Rab3 GTPase-activating protein catalytic subunit</fullName>
    </recommendedName>
</protein>
<evidence type="ECO:0000259" key="12">
    <source>
        <dbReference type="Pfam" id="PF19533"/>
    </source>
</evidence>
<dbReference type="GO" id="GO:0005096">
    <property type="term" value="F:GTPase activator activity"/>
    <property type="evidence" value="ECO:0007669"/>
    <property type="project" value="UniProtKB-KW"/>
</dbReference>
<dbReference type="Pfam" id="PF19533">
    <property type="entry name" value="Rab3-GAP_cat_C"/>
    <property type="match status" value="1"/>
</dbReference>
<name>Q4SXH4_TETNG</name>
<comment type="subcellular location">
    <subcellularLocation>
        <location evidence="3">Cytoplasm</location>
    </subcellularLocation>
    <subcellularLocation>
        <location evidence="2">Endoplasmic reticulum</location>
    </subcellularLocation>
    <subcellularLocation>
        <location evidence="1">Golgi apparatus</location>
        <location evidence="1">cis-Golgi network</location>
    </subcellularLocation>
</comment>
<feature type="compositionally biased region" description="Low complexity" evidence="10">
    <location>
        <begin position="201"/>
        <end position="223"/>
    </location>
</feature>
<evidence type="ECO:0000256" key="7">
    <source>
        <dbReference type="ARBA" id="ARBA00022490"/>
    </source>
</evidence>
<feature type="non-terminal residue" evidence="13">
    <location>
        <position position="1"/>
    </location>
</feature>
<keyword evidence="7" id="KW-0963">Cytoplasm</keyword>
<dbReference type="InterPro" id="IPR045700">
    <property type="entry name" value="Rab3GAP1"/>
</dbReference>
<feature type="domain" description="Rab3GAP catalytic subunit C-terminal" evidence="12">
    <location>
        <begin position="417"/>
        <end position="624"/>
    </location>
</feature>
<reference evidence="13" key="1">
    <citation type="journal article" date="2004" name="Nature">
        <title>Genome duplication in the teleost fish Tetraodon nigroviridis reveals the early vertebrate proto-karyotype.</title>
        <authorList>
            <person name="Jaillon O."/>
            <person name="Aury J.-M."/>
            <person name="Brunet F."/>
            <person name="Petit J.-L."/>
            <person name="Stange-Thomann N."/>
            <person name="Mauceli E."/>
            <person name="Bouneau L."/>
            <person name="Fischer C."/>
            <person name="Ozouf-Costaz C."/>
            <person name="Bernot A."/>
            <person name="Nicaud S."/>
            <person name="Jaffe D."/>
            <person name="Fisher S."/>
            <person name="Lutfalla G."/>
            <person name="Dossat C."/>
            <person name="Segurens B."/>
            <person name="Dasilva C."/>
            <person name="Salanoubat M."/>
            <person name="Levy M."/>
            <person name="Boudet N."/>
            <person name="Castellano S."/>
            <person name="Anthouard V."/>
            <person name="Jubin C."/>
            <person name="Castelli V."/>
            <person name="Katinka M."/>
            <person name="Vacherie B."/>
            <person name="Biemont C."/>
            <person name="Skalli Z."/>
            <person name="Cattolico L."/>
            <person name="Poulain J."/>
            <person name="De Berardinis V."/>
            <person name="Cruaud C."/>
            <person name="Duprat S."/>
            <person name="Brottier P."/>
            <person name="Coutanceau J.-P."/>
            <person name="Gouzy J."/>
            <person name="Parra G."/>
            <person name="Lardier G."/>
            <person name="Chapple C."/>
            <person name="McKernan K.J."/>
            <person name="McEwan P."/>
            <person name="Bosak S."/>
            <person name="Kellis M."/>
            <person name="Volff J.-N."/>
            <person name="Guigo R."/>
            <person name="Zody M.C."/>
            <person name="Mesirov J."/>
            <person name="Lindblad-Toh K."/>
            <person name="Birren B."/>
            <person name="Nusbaum C."/>
            <person name="Kahn D."/>
            <person name="Robinson-Rechavi M."/>
            <person name="Laudet V."/>
            <person name="Schachter V."/>
            <person name="Quetier F."/>
            <person name="Saurin W."/>
            <person name="Scarpelli C."/>
            <person name="Wincker P."/>
            <person name="Lander E.S."/>
            <person name="Weissenbach J."/>
            <person name="Roest Crollius H."/>
        </authorList>
    </citation>
    <scope>NUCLEOTIDE SEQUENCE [LARGE SCALE GENOMIC DNA]</scope>
</reference>
<organism evidence="13">
    <name type="scientific">Tetraodon nigroviridis</name>
    <name type="common">Spotted green pufferfish</name>
    <name type="synonym">Chelonodon nigroviridis</name>
    <dbReference type="NCBI Taxonomy" id="99883"/>
    <lineage>
        <taxon>Eukaryota</taxon>
        <taxon>Metazoa</taxon>
        <taxon>Chordata</taxon>
        <taxon>Craniata</taxon>
        <taxon>Vertebrata</taxon>
        <taxon>Euteleostomi</taxon>
        <taxon>Actinopterygii</taxon>
        <taxon>Neopterygii</taxon>
        <taxon>Teleostei</taxon>
        <taxon>Neoteleostei</taxon>
        <taxon>Acanthomorphata</taxon>
        <taxon>Eupercaria</taxon>
        <taxon>Tetraodontiformes</taxon>
        <taxon>Tetradontoidea</taxon>
        <taxon>Tetraodontidae</taxon>
        <taxon>Tetraodon</taxon>
    </lineage>
</organism>
<dbReference type="GO" id="GO:0005783">
    <property type="term" value="C:endoplasmic reticulum"/>
    <property type="evidence" value="ECO:0007669"/>
    <property type="project" value="UniProtKB-SubCell"/>
</dbReference>
<dbReference type="Pfam" id="PF13890">
    <property type="entry name" value="Rab3-GTPase_cat"/>
    <property type="match status" value="1"/>
</dbReference>
<gene>
    <name evidence="13" type="ORF">GSTENG00010857001</name>
</gene>
<evidence type="ECO:0000256" key="6">
    <source>
        <dbReference type="ARBA" id="ARBA00022468"/>
    </source>
</evidence>
<accession>Q4SXH4</accession>
<feature type="compositionally biased region" description="Basic and acidic residues" evidence="10">
    <location>
        <begin position="188"/>
        <end position="200"/>
    </location>
</feature>
<evidence type="ECO:0000256" key="4">
    <source>
        <dbReference type="ARBA" id="ARBA00008856"/>
    </source>
</evidence>
<comment type="caution">
    <text evidence="13">The sequence shown here is derived from an EMBL/GenBank/DDBJ whole genome shotgun (WGS) entry which is preliminary data.</text>
</comment>
<dbReference type="InterPro" id="IPR045698">
    <property type="entry name" value="Rab3GAP1_C"/>
</dbReference>
<dbReference type="InterPro" id="IPR026147">
    <property type="entry name" value="Rab3GAP1_conserved"/>
</dbReference>
<dbReference type="GO" id="GO:0005794">
    <property type="term" value="C:Golgi apparatus"/>
    <property type="evidence" value="ECO:0007669"/>
    <property type="project" value="UniProtKB-SubCell"/>
</dbReference>
<dbReference type="OrthoDB" id="17346at2759"/>
<dbReference type="AlphaFoldDB" id="Q4SXH4"/>
<evidence type="ECO:0000256" key="9">
    <source>
        <dbReference type="ARBA" id="ARBA00023034"/>
    </source>
</evidence>
<reference evidence="13" key="2">
    <citation type="submission" date="2004-02" db="EMBL/GenBank/DDBJ databases">
        <authorList>
            <consortium name="Genoscope"/>
            <consortium name="Whitehead Institute Centre for Genome Research"/>
        </authorList>
    </citation>
    <scope>NUCLEOTIDE SEQUENCE</scope>
</reference>
<dbReference type="KEGG" id="tng:GSTEN00010857G001"/>